<evidence type="ECO:0000256" key="7">
    <source>
        <dbReference type="ARBA" id="ARBA00023136"/>
    </source>
</evidence>
<evidence type="ECO:0000256" key="2">
    <source>
        <dbReference type="ARBA" id="ARBA00008921"/>
    </source>
</evidence>
<name>A0A401REA4_CHIPU</name>
<dbReference type="EMBL" id="BEZZ01002503">
    <property type="protein sequence ID" value="GCC16455.1"/>
    <property type="molecule type" value="Genomic_DNA"/>
</dbReference>
<reference evidence="12 13" key="1">
    <citation type="journal article" date="2018" name="Nat. Ecol. Evol.">
        <title>Shark genomes provide insights into elasmobranch evolution and the origin of vertebrates.</title>
        <authorList>
            <person name="Hara Y"/>
            <person name="Yamaguchi K"/>
            <person name="Onimaru K"/>
            <person name="Kadota M"/>
            <person name="Koyanagi M"/>
            <person name="Keeley SD"/>
            <person name="Tatsumi K"/>
            <person name="Tanaka K"/>
            <person name="Motone F"/>
            <person name="Kageyama Y"/>
            <person name="Nozu R"/>
            <person name="Adachi N"/>
            <person name="Nishimura O"/>
            <person name="Nakagawa R"/>
            <person name="Tanegashima C"/>
            <person name="Kiyatake I"/>
            <person name="Matsumoto R"/>
            <person name="Murakumo K"/>
            <person name="Nishida K"/>
            <person name="Terakita A"/>
            <person name="Kuratani S"/>
            <person name="Sato K"/>
            <person name="Hyodo S Kuraku.S."/>
        </authorList>
    </citation>
    <scope>NUCLEOTIDE SEQUENCE [LARGE SCALE GENOMIC DNA]</scope>
</reference>
<keyword evidence="6 10" id="KW-1133">Transmembrane helix</keyword>
<evidence type="ECO:0000256" key="3">
    <source>
        <dbReference type="ARBA" id="ARBA00022692"/>
    </source>
</evidence>
<dbReference type="InterPro" id="IPR003961">
    <property type="entry name" value="FN3_dom"/>
</dbReference>
<dbReference type="PROSITE" id="PS50853">
    <property type="entry name" value="FN3"/>
    <property type="match status" value="2"/>
</dbReference>
<feature type="domain" description="Fibronectin type-III" evidence="11">
    <location>
        <begin position="143"/>
        <end position="241"/>
    </location>
</feature>
<evidence type="ECO:0000256" key="8">
    <source>
        <dbReference type="ARBA" id="ARBA00023170"/>
    </source>
</evidence>
<keyword evidence="9" id="KW-0325">Glycoprotein</keyword>
<keyword evidence="7 10" id="KW-0472">Membrane</keyword>
<keyword evidence="4" id="KW-0732">Signal</keyword>
<evidence type="ECO:0000313" key="12">
    <source>
        <dbReference type="EMBL" id="GCC16455.1"/>
    </source>
</evidence>
<accession>A0A401REA4</accession>
<comment type="similarity">
    <text evidence="2">Belongs to the type I cytokine receptor family. Type 2 subfamily.</text>
</comment>
<protein>
    <recommendedName>
        <fullName evidence="11">Fibronectin type-III domain-containing protein</fullName>
    </recommendedName>
</protein>
<evidence type="ECO:0000256" key="9">
    <source>
        <dbReference type="ARBA" id="ARBA00023180"/>
    </source>
</evidence>
<dbReference type="PANTHER" id="PTHR48423">
    <property type="entry name" value="INTERLEUKIN-27 RECEPTOR SUBUNIT ALPHA"/>
    <property type="match status" value="1"/>
</dbReference>
<keyword evidence="3 10" id="KW-0812">Transmembrane</keyword>
<evidence type="ECO:0000259" key="11">
    <source>
        <dbReference type="PROSITE" id="PS50853"/>
    </source>
</evidence>
<evidence type="ECO:0000256" key="10">
    <source>
        <dbReference type="SAM" id="Phobius"/>
    </source>
</evidence>
<dbReference type="PANTHER" id="PTHR48423:SF1">
    <property type="entry name" value="INTERLEUKIN-27 RECEPTOR SUBUNIT ALPHA"/>
    <property type="match status" value="1"/>
</dbReference>
<dbReference type="CDD" id="cd00063">
    <property type="entry name" value="FN3"/>
    <property type="match status" value="2"/>
</dbReference>
<feature type="domain" description="Fibronectin type-III" evidence="11">
    <location>
        <begin position="48"/>
        <end position="142"/>
    </location>
</feature>
<organism evidence="12 13">
    <name type="scientific">Chiloscyllium punctatum</name>
    <name type="common">Brownbanded bambooshark</name>
    <name type="synonym">Hemiscyllium punctatum</name>
    <dbReference type="NCBI Taxonomy" id="137246"/>
    <lineage>
        <taxon>Eukaryota</taxon>
        <taxon>Metazoa</taxon>
        <taxon>Chordata</taxon>
        <taxon>Craniata</taxon>
        <taxon>Vertebrata</taxon>
        <taxon>Chondrichthyes</taxon>
        <taxon>Elasmobranchii</taxon>
        <taxon>Galeomorphii</taxon>
        <taxon>Galeoidea</taxon>
        <taxon>Orectolobiformes</taxon>
        <taxon>Hemiscylliidae</taxon>
        <taxon>Chiloscyllium</taxon>
    </lineage>
</organism>
<evidence type="ECO:0000256" key="5">
    <source>
        <dbReference type="ARBA" id="ARBA00022737"/>
    </source>
</evidence>
<keyword evidence="8" id="KW-0675">Receptor</keyword>
<dbReference type="Proteomes" id="UP000287033">
    <property type="component" value="Unassembled WGS sequence"/>
</dbReference>
<dbReference type="SMART" id="SM00060">
    <property type="entry name" value="FN3"/>
    <property type="match status" value="2"/>
</dbReference>
<dbReference type="GO" id="GO:0005886">
    <property type="term" value="C:plasma membrane"/>
    <property type="evidence" value="ECO:0007669"/>
    <property type="project" value="UniProtKB-ARBA"/>
</dbReference>
<dbReference type="OrthoDB" id="5989951at2759"/>
<evidence type="ECO:0000313" key="13">
    <source>
        <dbReference type="Proteomes" id="UP000287033"/>
    </source>
</evidence>
<dbReference type="SUPFAM" id="SSF49265">
    <property type="entry name" value="Fibronectin type III"/>
    <property type="match status" value="1"/>
</dbReference>
<gene>
    <name evidence="12" type="ORF">chiPu_0020304</name>
</gene>
<dbReference type="STRING" id="137246.A0A401REA4"/>
<comment type="caution">
    <text evidence="12">The sequence shown here is derived from an EMBL/GenBank/DDBJ whole genome shotgun (WGS) entry which is preliminary data.</text>
</comment>
<dbReference type="InterPro" id="IPR052672">
    <property type="entry name" value="Type1_Cytokine_Rcpt_Type2"/>
</dbReference>
<keyword evidence="5" id="KW-0677">Repeat</keyword>
<dbReference type="AlphaFoldDB" id="A0A401REA4"/>
<dbReference type="Gene3D" id="2.60.40.10">
    <property type="entry name" value="Immunoglobulins"/>
    <property type="match status" value="2"/>
</dbReference>
<comment type="subcellular location">
    <subcellularLocation>
        <location evidence="1">Membrane</location>
        <topology evidence="1">Single-pass type I membrane protein</topology>
    </subcellularLocation>
</comment>
<feature type="transmembrane region" description="Helical" evidence="10">
    <location>
        <begin position="243"/>
        <end position="265"/>
    </location>
</feature>
<sequence length="424" mass="47710">MTTEEAISSTACCSLNLPRTTQWVNVTAHNSVGATQPAILNLTAGFPPPFNMTVHSRNRSVQVFWEPPANATPEEFVVEWYKIPVNSENTLNWKKIPAANVCVTLVEGLLYPLLLYRISVYARYQAGLGGPVSTLVYAEEGVPLAGPEISILNISQTGVTLLWKDLPLDQQLGFIKYLTLYYVKNPGGLANQKTRNLSYTLDRYTLLHLEPDSTYTIWMTASTIGGEGRRGPYLHFKTQGSQVVTWMLVALFSTFVVTAVISFCFCRFYKQRIQSCSSFYLPQWCCQKIPDPRNSNVGHEQYDYPPSYREVPAEPVIEELEEIETDIKAEVPFTTSNNSTLAEDIRPSSSEDSYWMSCHSAPPEASTCLEKKLVQEPETSTTLMVKPLTSTGYEKHFLPSEADVLNNEWQLADRKVWMGTEDDH</sequence>
<dbReference type="InterPro" id="IPR013783">
    <property type="entry name" value="Ig-like_fold"/>
</dbReference>
<dbReference type="InterPro" id="IPR036116">
    <property type="entry name" value="FN3_sf"/>
</dbReference>
<evidence type="ECO:0000256" key="6">
    <source>
        <dbReference type="ARBA" id="ARBA00022989"/>
    </source>
</evidence>
<evidence type="ECO:0000256" key="1">
    <source>
        <dbReference type="ARBA" id="ARBA00004479"/>
    </source>
</evidence>
<keyword evidence="13" id="KW-1185">Reference proteome</keyword>
<evidence type="ECO:0000256" key="4">
    <source>
        <dbReference type="ARBA" id="ARBA00022729"/>
    </source>
</evidence>
<proteinExistence type="inferred from homology"/>